<evidence type="ECO:0000313" key="2">
    <source>
        <dbReference type="Proteomes" id="UP000183947"/>
    </source>
</evidence>
<sequence length="144" mass="16512">MPTFATGFAGDIIDNNIRIANFSASYHSSYNPNYDFFVVNIFDTNGQQHWGEVFVPKTNNIQNQTAFIQNLTKQVLAATNPILTYSIEKFVMNKSQTNDHAYITFDYKNSLLTAQVWQHNSNNYVQQNLTWNMTLPAIQQHLGL</sequence>
<gene>
    <name evidence="1" type="ORF">SAMN02746009_03623</name>
</gene>
<dbReference type="EMBL" id="FRAS01000025">
    <property type="protein sequence ID" value="SHL91642.1"/>
    <property type="molecule type" value="Genomic_DNA"/>
</dbReference>
<keyword evidence="2" id="KW-1185">Reference proteome</keyword>
<dbReference type="Proteomes" id="UP000183947">
    <property type="component" value="Unassembled WGS sequence"/>
</dbReference>
<dbReference type="AlphaFoldDB" id="A0A1M7EIM6"/>
<proteinExistence type="predicted"/>
<dbReference type="STRING" id="1121959.SAMN02746009_03623"/>
<organism evidence="1 2">
    <name type="scientific">Hymenobacter psychrotolerans DSM 18569</name>
    <dbReference type="NCBI Taxonomy" id="1121959"/>
    <lineage>
        <taxon>Bacteria</taxon>
        <taxon>Pseudomonadati</taxon>
        <taxon>Bacteroidota</taxon>
        <taxon>Cytophagia</taxon>
        <taxon>Cytophagales</taxon>
        <taxon>Hymenobacteraceae</taxon>
        <taxon>Hymenobacter</taxon>
    </lineage>
</organism>
<protein>
    <submittedName>
        <fullName evidence="1">Uncharacterized protein</fullName>
    </submittedName>
</protein>
<reference evidence="2" key="1">
    <citation type="submission" date="2016-11" db="EMBL/GenBank/DDBJ databases">
        <authorList>
            <person name="Varghese N."/>
            <person name="Submissions S."/>
        </authorList>
    </citation>
    <scope>NUCLEOTIDE SEQUENCE [LARGE SCALE GENOMIC DNA]</scope>
    <source>
        <strain evidence="2">DSM 18569</strain>
    </source>
</reference>
<accession>A0A1M7EIM6</accession>
<evidence type="ECO:0000313" key="1">
    <source>
        <dbReference type="EMBL" id="SHL91642.1"/>
    </source>
</evidence>
<name>A0A1M7EIM6_9BACT</name>